<evidence type="ECO:0000313" key="3">
    <source>
        <dbReference type="Proteomes" id="UP000515908"/>
    </source>
</evidence>
<gene>
    <name evidence="2" type="ORF">ADEAN_000947100</name>
</gene>
<accession>A0A7G2CUJ7</accession>
<evidence type="ECO:0000256" key="1">
    <source>
        <dbReference type="SAM" id="Coils"/>
    </source>
</evidence>
<dbReference type="EMBL" id="LR877167">
    <property type="protein sequence ID" value="CAD2221932.1"/>
    <property type="molecule type" value="Genomic_DNA"/>
</dbReference>
<dbReference type="AlphaFoldDB" id="A0A7G2CUJ7"/>
<reference evidence="2 3" key="1">
    <citation type="submission" date="2020-08" db="EMBL/GenBank/DDBJ databases">
        <authorList>
            <person name="Newling K."/>
            <person name="Davey J."/>
            <person name="Forrester S."/>
        </authorList>
    </citation>
    <scope>NUCLEOTIDE SEQUENCE [LARGE SCALE GENOMIC DNA]</scope>
    <source>
        <strain evidence="3">Crithidia deanei Carvalho (ATCC PRA-265)</strain>
    </source>
</reference>
<dbReference type="VEuPathDB" id="TriTrypDB:ADEAN_000947100"/>
<proteinExistence type="predicted"/>
<sequence>MQCARKSSGMVVVLEGGEVLYYSMRSVKGPIEVARVLPLTAVESGGRPAETLRATCASLVSNDIAYACRVSYQGSSPSEPTFAYYRVVVGFANGRVSIVTEQGYSLGFAAHDCPVVGTSAVYNSQGEEADPNATKDSNRTVQQSSRHLGVVTCGEDGRIFLWRRRLGNMKPTVLLETTSFFCVSAFCLYQPPSVDLSLFFGTFIGKEGTPDTHLLIPHAALIHSGARGNGLYGRQLAVESETRTLAGSPVLFTSPTAMATDGNLLLVACKYNLYHVGLGPMASSTLVLKAEKPITHIVIDGPLAVVASGSNGFIHVLHLQDHGTPPVSQLGVYYSYNNRSIVNISLHATALSMVIVDSAGSVEVVRLPEAYTDAIRSTAITGSGTVMTYLQSAMSLWGRCALGDVEAAIEQKTKLEQAEKRNEKEKMDLAALRRKAEEMNTWEETVLLARMALPVGCNAYMHKEAQL</sequence>
<keyword evidence="3" id="KW-1185">Reference proteome</keyword>
<keyword evidence="1" id="KW-0175">Coiled coil</keyword>
<evidence type="ECO:0000313" key="2">
    <source>
        <dbReference type="EMBL" id="CAD2221932.1"/>
    </source>
</evidence>
<name>A0A7G2CUJ7_9TRYP</name>
<dbReference type="Proteomes" id="UP000515908">
    <property type="component" value="Chromosome 23"/>
</dbReference>
<protein>
    <submittedName>
        <fullName evidence="2">Uncharacterized protein</fullName>
    </submittedName>
</protein>
<dbReference type="SUPFAM" id="SSF50978">
    <property type="entry name" value="WD40 repeat-like"/>
    <property type="match status" value="1"/>
</dbReference>
<feature type="coiled-coil region" evidence="1">
    <location>
        <begin position="405"/>
        <end position="435"/>
    </location>
</feature>
<organism evidence="2 3">
    <name type="scientific">Angomonas deanei</name>
    <dbReference type="NCBI Taxonomy" id="59799"/>
    <lineage>
        <taxon>Eukaryota</taxon>
        <taxon>Discoba</taxon>
        <taxon>Euglenozoa</taxon>
        <taxon>Kinetoplastea</taxon>
        <taxon>Metakinetoplastina</taxon>
        <taxon>Trypanosomatida</taxon>
        <taxon>Trypanosomatidae</taxon>
        <taxon>Strigomonadinae</taxon>
        <taxon>Angomonas</taxon>
    </lineage>
</organism>
<dbReference type="InterPro" id="IPR036322">
    <property type="entry name" value="WD40_repeat_dom_sf"/>
</dbReference>